<dbReference type="RefSeq" id="WP_387020303.1">
    <property type="nucleotide sequence ID" value="NZ_JBIRPU010000004.1"/>
</dbReference>
<keyword evidence="2" id="KW-1185">Reference proteome</keyword>
<gene>
    <name evidence="1" type="ORF">ACH4OY_10040</name>
</gene>
<organism evidence="1 2">
    <name type="scientific">Micromonospora rubida</name>
    <dbReference type="NCBI Taxonomy" id="2697657"/>
    <lineage>
        <taxon>Bacteria</taxon>
        <taxon>Bacillati</taxon>
        <taxon>Actinomycetota</taxon>
        <taxon>Actinomycetes</taxon>
        <taxon>Micromonosporales</taxon>
        <taxon>Micromonosporaceae</taxon>
        <taxon>Micromonospora</taxon>
    </lineage>
</organism>
<accession>A0ABW7SH52</accession>
<name>A0ABW7SH52_9ACTN</name>
<comment type="caution">
    <text evidence="1">The sequence shown here is derived from an EMBL/GenBank/DDBJ whole genome shotgun (WGS) entry which is preliminary data.</text>
</comment>
<dbReference type="Proteomes" id="UP001611075">
    <property type="component" value="Unassembled WGS sequence"/>
</dbReference>
<evidence type="ECO:0000313" key="1">
    <source>
        <dbReference type="EMBL" id="MFI0793025.1"/>
    </source>
</evidence>
<proteinExistence type="predicted"/>
<dbReference type="EMBL" id="JBIRPU010000004">
    <property type="protein sequence ID" value="MFI0793025.1"/>
    <property type="molecule type" value="Genomic_DNA"/>
</dbReference>
<protein>
    <submittedName>
        <fullName evidence="1">Uncharacterized protein</fullName>
    </submittedName>
</protein>
<sequence length="173" mass="18751">MSTRYATAAPTAAGGVATERYVFVFGFTTQEQVDSLREATGLRPGDMGRWKGNDRVCISGEHVDAAVAWAREHRRAYEVSATVRFEPQQAAPPALEAAAPGAHITVHTAGSDSRSHYALIERELIETVEEMSDGTPDWHNGGLCDPWHGDSEFFYPAVALLTFLSNAAEARTG</sequence>
<reference evidence="1 2" key="1">
    <citation type="submission" date="2024-10" db="EMBL/GenBank/DDBJ databases">
        <title>The Natural Products Discovery Center: Release of the First 8490 Sequenced Strains for Exploring Actinobacteria Biosynthetic Diversity.</title>
        <authorList>
            <person name="Kalkreuter E."/>
            <person name="Kautsar S.A."/>
            <person name="Yang D."/>
            <person name="Bader C.D."/>
            <person name="Teijaro C.N."/>
            <person name="Fluegel L."/>
            <person name="Davis C.M."/>
            <person name="Simpson J.R."/>
            <person name="Lauterbach L."/>
            <person name="Steele A.D."/>
            <person name="Gui C."/>
            <person name="Meng S."/>
            <person name="Li G."/>
            <person name="Viehrig K."/>
            <person name="Ye F."/>
            <person name="Su P."/>
            <person name="Kiefer A.F."/>
            <person name="Nichols A."/>
            <person name="Cepeda A.J."/>
            <person name="Yan W."/>
            <person name="Fan B."/>
            <person name="Jiang Y."/>
            <person name="Adhikari A."/>
            <person name="Zheng C.-J."/>
            <person name="Schuster L."/>
            <person name="Cowan T.M."/>
            <person name="Smanski M.J."/>
            <person name="Chevrette M.G."/>
            <person name="De Carvalho L.P.S."/>
            <person name="Shen B."/>
        </authorList>
    </citation>
    <scope>NUCLEOTIDE SEQUENCE [LARGE SCALE GENOMIC DNA]</scope>
    <source>
        <strain evidence="1 2">NPDC021253</strain>
    </source>
</reference>
<evidence type="ECO:0000313" key="2">
    <source>
        <dbReference type="Proteomes" id="UP001611075"/>
    </source>
</evidence>